<keyword evidence="3" id="KW-1185">Reference proteome</keyword>
<sequence length="87" mass="9473">MRVRKAMNPMRGPRYKGPTECMMLEARTPSRSSLHANVPATTKGSTGSISTLNPLPATKPTGPNLKTHHFANKSLSLRNHGGIRPRV</sequence>
<comment type="caution">
    <text evidence="2">The sequence shown here is derived from an EMBL/GenBank/DDBJ whole genome shotgun (WGS) entry which is preliminary data.</text>
</comment>
<evidence type="ECO:0000256" key="1">
    <source>
        <dbReference type="SAM" id="MobiDB-lite"/>
    </source>
</evidence>
<name>A0ABU6UKH9_9FABA</name>
<accession>A0ABU6UKH9</accession>
<gene>
    <name evidence="2" type="ORF">PIB30_063511</name>
</gene>
<feature type="compositionally biased region" description="Polar residues" evidence="1">
    <location>
        <begin position="29"/>
        <end position="53"/>
    </location>
</feature>
<proteinExistence type="predicted"/>
<feature type="region of interest" description="Disordered" evidence="1">
    <location>
        <begin position="28"/>
        <end position="65"/>
    </location>
</feature>
<evidence type="ECO:0000313" key="3">
    <source>
        <dbReference type="Proteomes" id="UP001341840"/>
    </source>
</evidence>
<reference evidence="2 3" key="1">
    <citation type="journal article" date="2023" name="Plants (Basel)">
        <title>Bridging the Gap: Combining Genomics and Transcriptomics Approaches to Understand Stylosanthes scabra, an Orphan Legume from the Brazilian Caatinga.</title>
        <authorList>
            <person name="Ferreira-Neto J.R.C."/>
            <person name="da Silva M.D."/>
            <person name="Binneck E."/>
            <person name="de Melo N.F."/>
            <person name="da Silva R.H."/>
            <person name="de Melo A.L.T.M."/>
            <person name="Pandolfi V."/>
            <person name="Bustamante F.O."/>
            <person name="Brasileiro-Vidal A.C."/>
            <person name="Benko-Iseppon A.M."/>
        </authorList>
    </citation>
    <scope>NUCLEOTIDE SEQUENCE [LARGE SCALE GENOMIC DNA]</scope>
    <source>
        <tissue evidence="2">Leaves</tissue>
    </source>
</reference>
<protein>
    <submittedName>
        <fullName evidence="2">Uncharacterized protein</fullName>
    </submittedName>
</protein>
<dbReference type="EMBL" id="JASCZI010121434">
    <property type="protein sequence ID" value="MED6161731.1"/>
    <property type="molecule type" value="Genomic_DNA"/>
</dbReference>
<evidence type="ECO:0000313" key="2">
    <source>
        <dbReference type="EMBL" id="MED6161731.1"/>
    </source>
</evidence>
<organism evidence="2 3">
    <name type="scientific">Stylosanthes scabra</name>
    <dbReference type="NCBI Taxonomy" id="79078"/>
    <lineage>
        <taxon>Eukaryota</taxon>
        <taxon>Viridiplantae</taxon>
        <taxon>Streptophyta</taxon>
        <taxon>Embryophyta</taxon>
        <taxon>Tracheophyta</taxon>
        <taxon>Spermatophyta</taxon>
        <taxon>Magnoliopsida</taxon>
        <taxon>eudicotyledons</taxon>
        <taxon>Gunneridae</taxon>
        <taxon>Pentapetalae</taxon>
        <taxon>rosids</taxon>
        <taxon>fabids</taxon>
        <taxon>Fabales</taxon>
        <taxon>Fabaceae</taxon>
        <taxon>Papilionoideae</taxon>
        <taxon>50 kb inversion clade</taxon>
        <taxon>dalbergioids sensu lato</taxon>
        <taxon>Dalbergieae</taxon>
        <taxon>Pterocarpus clade</taxon>
        <taxon>Stylosanthes</taxon>
    </lineage>
</organism>
<dbReference type="Proteomes" id="UP001341840">
    <property type="component" value="Unassembled WGS sequence"/>
</dbReference>